<dbReference type="STRING" id="520767.ATZ99_07320"/>
<evidence type="ECO:0000313" key="5">
    <source>
        <dbReference type="Proteomes" id="UP000075737"/>
    </source>
</evidence>
<proteinExistence type="predicted"/>
<protein>
    <submittedName>
        <fullName evidence="4">Nif-specific regulatory protein</fullName>
    </submittedName>
</protein>
<dbReference type="PATRIC" id="fig|520767.4.peg.816"/>
<evidence type="ECO:0000256" key="1">
    <source>
        <dbReference type="ARBA" id="ARBA00022741"/>
    </source>
</evidence>
<keyword evidence="2" id="KW-0067">ATP-binding</keyword>
<evidence type="ECO:0000313" key="4">
    <source>
        <dbReference type="EMBL" id="KYO66915.1"/>
    </source>
</evidence>
<gene>
    <name evidence="4" type="primary">nifA</name>
    <name evidence="4" type="ORF">ATZ99_07320</name>
</gene>
<dbReference type="PANTHER" id="PTHR32071">
    <property type="entry name" value="TRANSCRIPTIONAL REGULATORY PROTEIN"/>
    <property type="match status" value="1"/>
</dbReference>
<name>A0A161PVG1_9FIRM</name>
<comment type="caution">
    <text evidence="4">The sequence shown here is derived from an EMBL/GenBank/DDBJ whole genome shotgun (WGS) entry which is preliminary data.</text>
</comment>
<dbReference type="AlphaFoldDB" id="A0A161PVG1"/>
<dbReference type="SUPFAM" id="SSF52540">
    <property type="entry name" value="P-loop containing nucleoside triphosphate hydrolases"/>
    <property type="match status" value="1"/>
</dbReference>
<dbReference type="GO" id="GO:0006355">
    <property type="term" value="P:regulation of DNA-templated transcription"/>
    <property type="evidence" value="ECO:0007669"/>
    <property type="project" value="InterPro"/>
</dbReference>
<dbReference type="PROSITE" id="PS00675">
    <property type="entry name" value="SIGMA54_INTERACT_1"/>
    <property type="match status" value="1"/>
</dbReference>
<dbReference type="PROSITE" id="PS00676">
    <property type="entry name" value="SIGMA54_INTERACT_2"/>
    <property type="match status" value="1"/>
</dbReference>
<dbReference type="EMBL" id="LOHZ01000023">
    <property type="protein sequence ID" value="KYO66915.1"/>
    <property type="molecule type" value="Genomic_DNA"/>
</dbReference>
<dbReference type="InterPro" id="IPR002078">
    <property type="entry name" value="Sigma_54_int"/>
</dbReference>
<dbReference type="GO" id="GO:0005524">
    <property type="term" value="F:ATP binding"/>
    <property type="evidence" value="ECO:0007669"/>
    <property type="project" value="UniProtKB-KW"/>
</dbReference>
<dbReference type="Proteomes" id="UP000075737">
    <property type="component" value="Unassembled WGS sequence"/>
</dbReference>
<dbReference type="CDD" id="cd00009">
    <property type="entry name" value="AAA"/>
    <property type="match status" value="1"/>
</dbReference>
<dbReference type="PROSITE" id="PS50045">
    <property type="entry name" value="SIGMA54_INTERACT_4"/>
    <property type="match status" value="1"/>
</dbReference>
<evidence type="ECO:0000259" key="3">
    <source>
        <dbReference type="PROSITE" id="PS50045"/>
    </source>
</evidence>
<keyword evidence="1" id="KW-0547">Nucleotide-binding</keyword>
<keyword evidence="5" id="KW-1185">Reference proteome</keyword>
<feature type="domain" description="Sigma-54 factor interaction" evidence="3">
    <location>
        <begin position="75"/>
        <end position="216"/>
    </location>
</feature>
<organism evidence="4 5">
    <name type="scientific">Thermovenabulum gondwanense</name>
    <dbReference type="NCBI Taxonomy" id="520767"/>
    <lineage>
        <taxon>Bacteria</taxon>
        <taxon>Bacillati</taxon>
        <taxon>Bacillota</taxon>
        <taxon>Clostridia</taxon>
        <taxon>Thermosediminibacterales</taxon>
        <taxon>Thermosediminibacteraceae</taxon>
        <taxon>Thermovenabulum</taxon>
    </lineage>
</organism>
<dbReference type="InterPro" id="IPR025943">
    <property type="entry name" value="Sigma_54_int_dom_ATP-bd_2"/>
</dbReference>
<dbReference type="InterPro" id="IPR025662">
    <property type="entry name" value="Sigma_54_int_dom_ATP-bd_1"/>
</dbReference>
<dbReference type="Pfam" id="PF00158">
    <property type="entry name" value="Sigma54_activat"/>
    <property type="match status" value="1"/>
</dbReference>
<sequence length="222" mass="25058">MEIIKDNIVYKDREFHIQTVDGNMIHCYISINPIVESEKDNILGAIVSVKDGRDMRKFISNIIGSYDKEVRFSDIIGESKVMVNVKQQAIRAAESFSTVLIYGESGTGKELFARAIHSESPMRKGPFIAINCAAIPETLLESELFGYEGGAFSGAKKEGKPGKFELADGGTIFLDEIGDMSLYLQAKLLRVLQDKSPLLKRIFSFENFFMERRNFKIFTEYI</sequence>
<dbReference type="InterPro" id="IPR027417">
    <property type="entry name" value="P-loop_NTPase"/>
</dbReference>
<dbReference type="PANTHER" id="PTHR32071:SF57">
    <property type="entry name" value="C4-DICARBOXYLATE TRANSPORT TRANSCRIPTIONAL REGULATORY PROTEIN DCTD"/>
    <property type="match status" value="1"/>
</dbReference>
<dbReference type="Gene3D" id="3.40.50.300">
    <property type="entry name" value="P-loop containing nucleotide triphosphate hydrolases"/>
    <property type="match status" value="1"/>
</dbReference>
<reference evidence="4 5" key="1">
    <citation type="submission" date="2015-12" db="EMBL/GenBank/DDBJ databases">
        <title>Draft genome of Thermovenabulum gondwanense isolated from a red thermophilic microbial mat colonisisng an outflow channel of a bore well.</title>
        <authorList>
            <person name="Patel B.K."/>
        </authorList>
    </citation>
    <scope>NUCLEOTIDE SEQUENCE [LARGE SCALE GENOMIC DNA]</scope>
    <source>
        <strain evidence="4 5">R270</strain>
    </source>
</reference>
<evidence type="ECO:0000256" key="2">
    <source>
        <dbReference type="ARBA" id="ARBA00022840"/>
    </source>
</evidence>
<dbReference type="SMART" id="SM00382">
    <property type="entry name" value="AAA"/>
    <property type="match status" value="1"/>
</dbReference>
<dbReference type="InterPro" id="IPR003593">
    <property type="entry name" value="AAA+_ATPase"/>
</dbReference>
<accession>A0A161PVG1</accession>